<protein>
    <submittedName>
        <fullName evidence="3">Uncharacterized protein</fullName>
    </submittedName>
</protein>
<dbReference type="RefSeq" id="WP_242159209.1">
    <property type="nucleotide sequence ID" value="NZ_CP131914.1"/>
</dbReference>
<reference evidence="2 4" key="1">
    <citation type="journal article" date="2022" name="Curr. Microbiol.">
        <title>Xanthomonas indica sp. nov., a Novel Member of Non-Pathogenic Xanthomonas Community from Healthy Rice Seeds.</title>
        <authorList>
            <person name="Rana R."/>
            <person name="Madhavan V.N."/>
            <person name="Saroha T."/>
            <person name="Bansal K."/>
            <person name="Kaur A."/>
            <person name="Sonti R.V."/>
            <person name="Patel H.K."/>
            <person name="Patil P.B."/>
        </authorList>
    </citation>
    <scope>NUCLEOTIDE SEQUENCE [LARGE SCALE GENOMIC DNA]</scope>
    <source>
        <strain evidence="2 4">PPL560</strain>
    </source>
</reference>
<feature type="transmembrane region" description="Helical" evidence="1">
    <location>
        <begin position="79"/>
        <end position="106"/>
    </location>
</feature>
<proteinExistence type="predicted"/>
<reference evidence="2" key="2">
    <citation type="submission" date="2022-01" db="EMBL/GenBank/DDBJ databases">
        <authorList>
            <person name="Rana R."/>
            <person name="Patil P.B."/>
        </authorList>
    </citation>
    <scope>NUCLEOTIDE SEQUENCE</scope>
    <source>
        <strain evidence="2">PPL560</strain>
    </source>
</reference>
<dbReference type="EMBL" id="JAKJPQ010000004">
    <property type="protein sequence ID" value="MCI2261140.1"/>
    <property type="molecule type" value="Genomic_DNA"/>
</dbReference>
<gene>
    <name evidence="2" type="ORF">L3V74_06265</name>
    <name evidence="3" type="ORF">Q7W82_01320</name>
</gene>
<dbReference type="EMBL" id="CP131914">
    <property type="protein sequence ID" value="XCI80833.1"/>
    <property type="molecule type" value="Genomic_DNA"/>
</dbReference>
<evidence type="ECO:0000313" key="3">
    <source>
        <dbReference type="EMBL" id="XCI80833.1"/>
    </source>
</evidence>
<keyword evidence="1" id="KW-1133">Transmembrane helix</keyword>
<evidence type="ECO:0000313" key="2">
    <source>
        <dbReference type="EMBL" id="MCI2261140.1"/>
    </source>
</evidence>
<dbReference type="AlphaFoldDB" id="A0AAU8I6G7"/>
<keyword evidence="1" id="KW-0472">Membrane</keyword>
<dbReference type="Proteomes" id="UP001430647">
    <property type="component" value="Unassembled WGS sequence"/>
</dbReference>
<feature type="transmembrane region" description="Helical" evidence="1">
    <location>
        <begin position="43"/>
        <end position="67"/>
    </location>
</feature>
<evidence type="ECO:0000256" key="1">
    <source>
        <dbReference type="SAM" id="Phobius"/>
    </source>
</evidence>
<keyword evidence="1" id="KW-0812">Transmembrane</keyword>
<sequence length="114" mass="12168">MDESLMLQVLTRLLTQLPLLLVYVVGLALLFTRRPGRARTLGICGLAILLLALGLGTAMSFVPMWLISQGHSYSSVSSMLGIVSFVAALILAVGMLLVVLALRFALPPRVAAPH</sequence>
<name>A0AAU8I6G7_9XANT</name>
<accession>A0AAU8I6G7</accession>
<feature type="transmembrane region" description="Helical" evidence="1">
    <location>
        <begin position="13"/>
        <end position="31"/>
    </location>
</feature>
<reference evidence="3" key="3">
    <citation type="submission" date="2023-08" db="EMBL/GenBank/DDBJ databases">
        <title>Complete genome sequence of Xanthomonas indica.</title>
        <authorList>
            <person name="Patil P.B."/>
            <person name="Rana R."/>
        </authorList>
    </citation>
    <scope>NUCLEOTIDE SEQUENCE</scope>
    <source>
        <strain evidence="3">PPL560</strain>
    </source>
</reference>
<organism evidence="3">
    <name type="scientific">Xanthomonas indica</name>
    <dbReference type="NCBI Taxonomy" id="2912242"/>
    <lineage>
        <taxon>Bacteria</taxon>
        <taxon>Pseudomonadati</taxon>
        <taxon>Pseudomonadota</taxon>
        <taxon>Gammaproteobacteria</taxon>
        <taxon>Lysobacterales</taxon>
        <taxon>Lysobacteraceae</taxon>
        <taxon>Xanthomonas</taxon>
    </lineage>
</organism>
<dbReference type="KEGG" id="xin:Q7W82_01320"/>
<keyword evidence="4" id="KW-1185">Reference proteome</keyword>
<evidence type="ECO:0000313" key="4">
    <source>
        <dbReference type="Proteomes" id="UP001430647"/>
    </source>
</evidence>